<dbReference type="InterPro" id="IPR025110">
    <property type="entry name" value="AMP-bd_C"/>
</dbReference>
<feature type="domain" description="RRM" evidence="5">
    <location>
        <begin position="279"/>
        <end position="313"/>
    </location>
</feature>
<dbReference type="InterPro" id="IPR045851">
    <property type="entry name" value="AMP-bd_C_sf"/>
</dbReference>
<evidence type="ECO:0000256" key="3">
    <source>
        <dbReference type="PROSITE-ProRule" id="PRU00176"/>
    </source>
</evidence>
<dbReference type="InterPro" id="IPR012677">
    <property type="entry name" value="Nucleotide-bd_a/b_plait_sf"/>
</dbReference>
<comment type="caution">
    <text evidence="6">The sequence shown here is derived from an EMBL/GenBank/DDBJ whole genome shotgun (WGS) entry which is preliminary data.</text>
</comment>
<gene>
    <name evidence="6" type="ORF">IFM89_014453</name>
</gene>
<dbReference type="Proteomes" id="UP000631114">
    <property type="component" value="Unassembled WGS sequence"/>
</dbReference>
<sequence>MIGFMGAMISNLAFVFRNIFSKRGMKRKSVGGMNYYACLSMLSLLILTPFAIAVEGPQLWAAGWQTAISEIHMFGYHFKMIGSDCFHRTMVSSSILFFLDVVPKVPLAESEHLLQSHPKIADVALIPYHVEEAWQIPMAFVVRKPGSNLSAAQVLEFVAKQACLLKTKRLILNAYLGFSFISSKPDEGKIVGDPLSNLGKGGGAVLMVCRTCGKRGDRWTAQCPFKDLAQPPESFVDKPPASETTAPSSGTSKGAYVPPSQRAGADRSGHDMRIRNDENSVRVTNLSDDTRELDLQDLFSTFGPVSRVYIAYD</sequence>
<evidence type="ECO:0000256" key="1">
    <source>
        <dbReference type="ARBA" id="ARBA00006432"/>
    </source>
</evidence>
<dbReference type="Pfam" id="PF13193">
    <property type="entry name" value="AMP-binding_C"/>
    <property type="match status" value="1"/>
</dbReference>
<dbReference type="Pfam" id="PF12353">
    <property type="entry name" value="eIF3g"/>
    <property type="match status" value="1"/>
</dbReference>
<keyword evidence="7" id="KW-1185">Reference proteome</keyword>
<dbReference type="OrthoDB" id="1704159at2759"/>
<accession>A0A835I2C6</accession>
<feature type="compositionally biased region" description="Polar residues" evidence="4">
    <location>
        <begin position="242"/>
        <end position="252"/>
    </location>
</feature>
<dbReference type="EMBL" id="JADFTS010000004">
    <property type="protein sequence ID" value="KAF9609259.1"/>
    <property type="molecule type" value="Genomic_DNA"/>
</dbReference>
<dbReference type="PROSITE" id="PS50102">
    <property type="entry name" value="RRM"/>
    <property type="match status" value="1"/>
</dbReference>
<proteinExistence type="inferred from homology"/>
<evidence type="ECO:0000256" key="4">
    <source>
        <dbReference type="SAM" id="MobiDB-lite"/>
    </source>
</evidence>
<dbReference type="Pfam" id="PF03151">
    <property type="entry name" value="TPT"/>
    <property type="match status" value="1"/>
</dbReference>
<dbReference type="InterPro" id="IPR004853">
    <property type="entry name" value="Sugar_P_trans_dom"/>
</dbReference>
<dbReference type="Gene3D" id="3.30.70.330">
    <property type="match status" value="1"/>
</dbReference>
<comment type="similarity">
    <text evidence="1">Belongs to the ATP-dependent AMP-binding enzyme family.</text>
</comment>
<dbReference type="SUPFAM" id="SSF54928">
    <property type="entry name" value="RNA-binding domain, RBD"/>
    <property type="match status" value="1"/>
</dbReference>
<keyword evidence="2" id="KW-0436">Ligase</keyword>
<dbReference type="PANTHER" id="PTHR24096">
    <property type="entry name" value="LONG-CHAIN-FATTY-ACID--COA LIGASE"/>
    <property type="match status" value="1"/>
</dbReference>
<dbReference type="GO" id="GO:0003723">
    <property type="term" value="F:RNA binding"/>
    <property type="evidence" value="ECO:0007669"/>
    <property type="project" value="UniProtKB-UniRule"/>
</dbReference>
<evidence type="ECO:0000256" key="2">
    <source>
        <dbReference type="ARBA" id="ARBA00022598"/>
    </source>
</evidence>
<reference evidence="6 7" key="1">
    <citation type="submission" date="2020-10" db="EMBL/GenBank/DDBJ databases">
        <title>The Coptis chinensis genome and diversification of protoberbering-type alkaloids.</title>
        <authorList>
            <person name="Wang B."/>
            <person name="Shu S."/>
            <person name="Song C."/>
            <person name="Liu Y."/>
        </authorList>
    </citation>
    <scope>NUCLEOTIDE SEQUENCE [LARGE SCALE GENOMIC DNA]</scope>
    <source>
        <strain evidence="6">HL-2020</strain>
        <tissue evidence="6">Leaf</tissue>
    </source>
</reference>
<feature type="compositionally biased region" description="Basic and acidic residues" evidence="4">
    <location>
        <begin position="264"/>
        <end position="280"/>
    </location>
</feature>
<dbReference type="GO" id="GO:0016405">
    <property type="term" value="F:CoA-ligase activity"/>
    <property type="evidence" value="ECO:0007669"/>
    <property type="project" value="TreeGrafter"/>
</dbReference>
<dbReference type="SUPFAM" id="SSF56801">
    <property type="entry name" value="Acetyl-CoA synthetase-like"/>
    <property type="match status" value="1"/>
</dbReference>
<evidence type="ECO:0000259" key="5">
    <source>
        <dbReference type="PROSITE" id="PS50102"/>
    </source>
</evidence>
<evidence type="ECO:0000313" key="6">
    <source>
        <dbReference type="EMBL" id="KAF9609259.1"/>
    </source>
</evidence>
<dbReference type="InterPro" id="IPR035979">
    <property type="entry name" value="RBD_domain_sf"/>
</dbReference>
<feature type="region of interest" description="Disordered" evidence="4">
    <location>
        <begin position="230"/>
        <end position="280"/>
    </location>
</feature>
<evidence type="ECO:0000313" key="7">
    <source>
        <dbReference type="Proteomes" id="UP000631114"/>
    </source>
</evidence>
<dbReference type="InterPro" id="IPR000504">
    <property type="entry name" value="RRM_dom"/>
</dbReference>
<dbReference type="AlphaFoldDB" id="A0A835I2C6"/>
<dbReference type="PANTHER" id="PTHR24096:SF251">
    <property type="entry name" value="4-COUMARATE--COA LIGASE-LIKE 9"/>
    <property type="match status" value="1"/>
</dbReference>
<dbReference type="Pfam" id="PF00076">
    <property type="entry name" value="RRM_1"/>
    <property type="match status" value="1"/>
</dbReference>
<name>A0A835I2C6_9MAGN</name>
<keyword evidence="3" id="KW-0694">RNA-binding</keyword>
<protein>
    <recommendedName>
        <fullName evidence="5">RRM domain-containing protein</fullName>
    </recommendedName>
</protein>
<organism evidence="6 7">
    <name type="scientific">Coptis chinensis</name>
    <dbReference type="NCBI Taxonomy" id="261450"/>
    <lineage>
        <taxon>Eukaryota</taxon>
        <taxon>Viridiplantae</taxon>
        <taxon>Streptophyta</taxon>
        <taxon>Embryophyta</taxon>
        <taxon>Tracheophyta</taxon>
        <taxon>Spermatophyta</taxon>
        <taxon>Magnoliopsida</taxon>
        <taxon>Ranunculales</taxon>
        <taxon>Ranunculaceae</taxon>
        <taxon>Coptidoideae</taxon>
        <taxon>Coptis</taxon>
    </lineage>
</organism>
<dbReference type="Gene3D" id="3.30.300.30">
    <property type="match status" value="1"/>
</dbReference>
<dbReference type="InterPro" id="IPR024675">
    <property type="entry name" value="eIF3g_N"/>
</dbReference>